<dbReference type="eggNOG" id="ENOG502ZA2K">
    <property type="taxonomic scope" value="Bacteria"/>
</dbReference>
<accession>F5XGG2</accession>
<sequence length="384" mass="41514">MAKRKRPSPHRRSGDPRKRATAEAGAHALAAAETTPELDDQVAAALDSEHPYSIVMLASSLIASLESADEEAPAYGLPDPAEFVRMFLDADNAELMVFAWVIAQLLPDQRLKAEASLGIEDDWLPDWLAPLPDTEVVGAWQATDPLHDTTDLVLTLRIGPSELSVISLIDFNAAGAVKDAFVVPAPLDPVREALTGEGRAGMDSRDLTPADARAWLSDGIAAGRQLTPPFESDTWPQVRPLLEWALRLCPPGGHGWERQTWTVAQIAELVDQFAAAPEGAVVADPADREVLVDALSVLGHQTYGDPRLLSAVALETGLELWVTALHHEPFRLLALPEALAPFVRWTHSQLGISAADTDEALAVIAHRRAEFSRDVTLAHEVDSI</sequence>
<keyword evidence="3" id="KW-1185">Reference proteome</keyword>
<dbReference type="AlphaFoldDB" id="F5XGG2"/>
<name>F5XGG2_MICPN</name>
<evidence type="ECO:0000313" key="3">
    <source>
        <dbReference type="Proteomes" id="UP000007947"/>
    </source>
</evidence>
<dbReference type="Proteomes" id="UP000007947">
    <property type="component" value="Chromosome"/>
</dbReference>
<organism evidence="2 3">
    <name type="scientific">Microlunatus phosphovorus (strain ATCC 700054 / DSM 10555 / JCM 9379 / NBRC 101784 / NCIMB 13414 / VKM Ac-1990 / NM-1)</name>
    <dbReference type="NCBI Taxonomy" id="1032480"/>
    <lineage>
        <taxon>Bacteria</taxon>
        <taxon>Bacillati</taxon>
        <taxon>Actinomycetota</taxon>
        <taxon>Actinomycetes</taxon>
        <taxon>Propionibacteriales</taxon>
        <taxon>Propionibacteriaceae</taxon>
        <taxon>Microlunatus</taxon>
    </lineage>
</organism>
<proteinExistence type="predicted"/>
<dbReference type="RefSeq" id="WP_013860958.1">
    <property type="nucleotide sequence ID" value="NC_015635.1"/>
</dbReference>
<gene>
    <name evidence="2" type="ordered locus">MLP_00550</name>
</gene>
<feature type="compositionally biased region" description="Basic residues" evidence="1">
    <location>
        <begin position="1"/>
        <end position="11"/>
    </location>
</feature>
<dbReference type="HOGENOM" id="CLU_733241_0_0_11"/>
<feature type="region of interest" description="Disordered" evidence="1">
    <location>
        <begin position="1"/>
        <end position="34"/>
    </location>
</feature>
<dbReference type="STRING" id="1032480.MLP_00550"/>
<dbReference type="OrthoDB" id="5182325at2"/>
<reference evidence="2 3" key="1">
    <citation type="submission" date="2011-05" db="EMBL/GenBank/DDBJ databases">
        <title>Whole genome sequence of Microlunatus phosphovorus NM-1.</title>
        <authorList>
            <person name="Hosoyama A."/>
            <person name="Sasaki K."/>
            <person name="Harada T."/>
            <person name="Igarashi R."/>
            <person name="Kawakoshi A."/>
            <person name="Sasagawa M."/>
            <person name="Fukada J."/>
            <person name="Nakamura S."/>
            <person name="Katano Y."/>
            <person name="Hanada S."/>
            <person name="Kamagata Y."/>
            <person name="Nakamura N."/>
            <person name="Yamazaki S."/>
            <person name="Fujita N."/>
        </authorList>
    </citation>
    <scope>NUCLEOTIDE SEQUENCE [LARGE SCALE GENOMIC DNA]</scope>
    <source>
        <strain evidence="3">ATCC 700054 / DSM 10555 / JCM 9379 / NBRC 101784 / NCIMB 13414 / VKM Ac-1990 / NM-1</strain>
    </source>
</reference>
<evidence type="ECO:0000256" key="1">
    <source>
        <dbReference type="SAM" id="MobiDB-lite"/>
    </source>
</evidence>
<dbReference type="KEGG" id="mph:MLP_00550"/>
<evidence type="ECO:0000313" key="2">
    <source>
        <dbReference type="EMBL" id="BAK33069.1"/>
    </source>
</evidence>
<protein>
    <submittedName>
        <fullName evidence="2">Uncharacterized protein</fullName>
    </submittedName>
</protein>
<feature type="compositionally biased region" description="Basic and acidic residues" evidence="1">
    <location>
        <begin position="12"/>
        <end position="21"/>
    </location>
</feature>
<feature type="compositionally biased region" description="Low complexity" evidence="1">
    <location>
        <begin position="22"/>
        <end position="34"/>
    </location>
</feature>
<dbReference type="EMBL" id="AP012204">
    <property type="protein sequence ID" value="BAK33069.1"/>
    <property type="molecule type" value="Genomic_DNA"/>
</dbReference>